<evidence type="ECO:0008006" key="3">
    <source>
        <dbReference type="Google" id="ProtNLM"/>
    </source>
</evidence>
<dbReference type="InterPro" id="IPR027266">
    <property type="entry name" value="TrmE/GcvT-like"/>
</dbReference>
<dbReference type="SUPFAM" id="SSF103025">
    <property type="entry name" value="Folate-binding domain"/>
    <property type="match status" value="1"/>
</dbReference>
<protein>
    <recommendedName>
        <fullName evidence="3">Sarcosine oxidase subunit gamma</fullName>
    </recommendedName>
</protein>
<dbReference type="Gene3D" id="3.30.1360.120">
    <property type="entry name" value="Probable tRNA modification gtpase trme, domain 1"/>
    <property type="match status" value="1"/>
</dbReference>
<proteinExistence type="predicted"/>
<evidence type="ECO:0000313" key="2">
    <source>
        <dbReference type="Proteomes" id="UP000277921"/>
    </source>
</evidence>
<comment type="caution">
    <text evidence="1">The sequence shown here is derived from an EMBL/GenBank/DDBJ whole genome shotgun (WGS) entry which is preliminary data.</text>
</comment>
<dbReference type="AlphaFoldDB" id="A0A3N8PTD5"/>
<dbReference type="Pfam" id="PF04268">
    <property type="entry name" value="SoxG"/>
    <property type="match status" value="1"/>
</dbReference>
<accession>A0A3N8PTD5</accession>
<evidence type="ECO:0000313" key="1">
    <source>
        <dbReference type="EMBL" id="RQT14882.1"/>
    </source>
</evidence>
<dbReference type="EMBL" id="QTQV01000009">
    <property type="protein sequence ID" value="RQT14882.1"/>
    <property type="molecule type" value="Genomic_DNA"/>
</dbReference>
<organism evidence="1 2">
    <name type="scientific">Burkholderia contaminans</name>
    <dbReference type="NCBI Taxonomy" id="488447"/>
    <lineage>
        <taxon>Bacteria</taxon>
        <taxon>Pseudomonadati</taxon>
        <taxon>Pseudomonadota</taxon>
        <taxon>Betaproteobacteria</taxon>
        <taxon>Burkholderiales</taxon>
        <taxon>Burkholderiaceae</taxon>
        <taxon>Burkholderia</taxon>
        <taxon>Burkholderia cepacia complex</taxon>
    </lineage>
</organism>
<dbReference type="InterPro" id="IPR007375">
    <property type="entry name" value="SoxG"/>
</dbReference>
<dbReference type="Proteomes" id="UP000277921">
    <property type="component" value="Unassembled WGS sequence"/>
</dbReference>
<dbReference type="Gene3D" id="3.30.70.1520">
    <property type="entry name" value="Heterotetrameric sarcosine oxidase"/>
    <property type="match status" value="1"/>
</dbReference>
<name>A0A3N8PTD5_9BURK</name>
<sequence>MVKLAVRSIVSPQFMDARDFPIRTSGLNVFEMPLGGIIRVQGCTDDDAFRASVATSLGADLPSAERMSCSAESRIAWAGPNEYLCFCELEAEERLVFALTSALAGQFATVTLVSDSRIGFSFTGNDAHALIAKGCAIDMHPADFTVGRVVTTRFAGLHAMLMKPVADQHVVYFDIAYVEFVLKWIQDAAREFLEPAPDDSWTVR</sequence>
<gene>
    <name evidence="1" type="ORF">DF051_17120</name>
</gene>
<dbReference type="RefSeq" id="WP_124579913.1">
    <property type="nucleotide sequence ID" value="NZ_QTQV01000009.1"/>
</dbReference>
<reference evidence="1 2" key="1">
    <citation type="submission" date="2018-08" db="EMBL/GenBank/DDBJ databases">
        <title>Comparative analysis of Burkholderia isolates from Puerto Rico.</title>
        <authorList>
            <person name="Hall C."/>
            <person name="Sahl J."/>
            <person name="Wagner D."/>
        </authorList>
    </citation>
    <scope>NUCLEOTIDE SEQUENCE [LARGE SCALE GENOMIC DNA]</scope>
    <source>
        <strain evidence="1 2">Bp9025</strain>
    </source>
</reference>